<organism evidence="1 2">
    <name type="scientific">Dichanthelium oligosanthes</name>
    <dbReference type="NCBI Taxonomy" id="888268"/>
    <lineage>
        <taxon>Eukaryota</taxon>
        <taxon>Viridiplantae</taxon>
        <taxon>Streptophyta</taxon>
        <taxon>Embryophyta</taxon>
        <taxon>Tracheophyta</taxon>
        <taxon>Spermatophyta</taxon>
        <taxon>Magnoliopsida</taxon>
        <taxon>Liliopsida</taxon>
        <taxon>Poales</taxon>
        <taxon>Poaceae</taxon>
        <taxon>PACMAD clade</taxon>
        <taxon>Panicoideae</taxon>
        <taxon>Panicodae</taxon>
        <taxon>Paniceae</taxon>
        <taxon>Dichantheliinae</taxon>
        <taxon>Dichanthelium</taxon>
    </lineage>
</organism>
<proteinExistence type="predicted"/>
<comment type="caution">
    <text evidence="1">The sequence shown here is derived from an EMBL/GenBank/DDBJ whole genome shotgun (WGS) entry which is preliminary data.</text>
</comment>
<dbReference type="Proteomes" id="UP000095767">
    <property type="component" value="Unassembled WGS sequence"/>
</dbReference>
<protein>
    <submittedName>
        <fullName evidence="1">Uncharacterized protein</fullName>
    </submittedName>
</protein>
<accession>A0A1E5VIP3</accession>
<name>A0A1E5VIP3_9POAL</name>
<dbReference type="OrthoDB" id="696293at2759"/>
<dbReference type="AlphaFoldDB" id="A0A1E5VIP3"/>
<evidence type="ECO:0000313" key="2">
    <source>
        <dbReference type="Proteomes" id="UP000095767"/>
    </source>
</evidence>
<sequence>MVRRFSKFKDVVLLVHRTNNADLPYKLGMYKFTDGKLMEKCANSPHRREAMLAKKVGNSSVLWEPDDGFLREVFADFKVVNGKLFVVFPVGKAEAGGGLKEVPLWQGFGRLQLYHCNVL</sequence>
<dbReference type="EMBL" id="LWDX02038533">
    <property type="protein sequence ID" value="OEL24962.1"/>
    <property type="molecule type" value="Genomic_DNA"/>
</dbReference>
<evidence type="ECO:0000313" key="1">
    <source>
        <dbReference type="EMBL" id="OEL24962.1"/>
    </source>
</evidence>
<keyword evidence="2" id="KW-1185">Reference proteome</keyword>
<reference evidence="1 2" key="1">
    <citation type="submission" date="2016-09" db="EMBL/GenBank/DDBJ databases">
        <title>The draft genome of Dichanthelium oligosanthes: A C3 panicoid grass species.</title>
        <authorList>
            <person name="Studer A.J."/>
            <person name="Schnable J.C."/>
            <person name="Brutnell T.P."/>
        </authorList>
    </citation>
    <scope>NUCLEOTIDE SEQUENCE [LARGE SCALE GENOMIC DNA]</scope>
    <source>
        <strain evidence="2">cv. Kellogg 1175</strain>
        <tissue evidence="1">Leaf</tissue>
    </source>
</reference>
<gene>
    <name evidence="1" type="ORF">BAE44_0014020</name>
</gene>